<dbReference type="GO" id="GO:0000287">
    <property type="term" value="F:magnesium ion binding"/>
    <property type="evidence" value="ECO:0007669"/>
    <property type="project" value="InterPro"/>
</dbReference>
<sequence>MKIIATLGPSTSNKKVIGELINSGADTLRLNFSHFYEKQFQEMLSIARNIDENIKIMADLQGKKIRIDEKLKETFKIYTNEIVYFCGNDAYNLFSEGKDKIKIIPLNINSEIIEDNEVNKISMKDGTMNFEVIDKNKGFIKVRVKDDGVIRAGKGCNVPGINYKYSELSKKDKESLKWAINNNIKIICQSFVESKKEINDIKKYIEDNNGDIEEIKILSKIETSTGLENYEEIMECCNGVIIARGDLIPECGMVTSVEEEFELLKKLKKYKKSKEIIIATHILDNMKKGTLPTINELESIYTFINIGATGFLLAGETSIGKYPIKTVKLLSELMNLYKK</sequence>
<evidence type="ECO:0000256" key="6">
    <source>
        <dbReference type="ARBA" id="ARBA00022679"/>
    </source>
</evidence>
<dbReference type="Gene3D" id="3.20.20.60">
    <property type="entry name" value="Phosphoenolpyruvate-binding domains"/>
    <property type="match status" value="1"/>
</dbReference>
<organism evidence="16 17">
    <name type="scientific">Clostridium disporicum</name>
    <dbReference type="NCBI Taxonomy" id="84024"/>
    <lineage>
        <taxon>Bacteria</taxon>
        <taxon>Bacillati</taxon>
        <taxon>Bacillota</taxon>
        <taxon>Clostridia</taxon>
        <taxon>Eubacteriales</taxon>
        <taxon>Clostridiaceae</taxon>
        <taxon>Clostridium</taxon>
    </lineage>
</organism>
<dbReference type="PANTHER" id="PTHR11817">
    <property type="entry name" value="PYRUVATE KINASE"/>
    <property type="match status" value="1"/>
</dbReference>
<keyword evidence="13 16" id="KW-0670">Pyruvate</keyword>
<dbReference type="InterPro" id="IPR040442">
    <property type="entry name" value="Pyrv_kinase-like_dom_sf"/>
</dbReference>
<dbReference type="EC" id="2.7.1.40" evidence="4 14"/>
<comment type="cofactor">
    <cofactor evidence="1">
        <name>K(+)</name>
        <dbReference type="ChEBI" id="CHEBI:29103"/>
    </cofactor>
</comment>
<keyword evidence="7" id="KW-0479">Metal-binding</keyword>
<dbReference type="InterPro" id="IPR001697">
    <property type="entry name" value="Pyr_Knase"/>
</dbReference>
<evidence type="ECO:0000256" key="11">
    <source>
        <dbReference type="ARBA" id="ARBA00022842"/>
    </source>
</evidence>
<evidence type="ECO:0000256" key="14">
    <source>
        <dbReference type="RuleBase" id="RU000504"/>
    </source>
</evidence>
<keyword evidence="11 14" id="KW-0460">Magnesium</keyword>
<keyword evidence="12 14" id="KW-0324">Glycolysis</keyword>
<dbReference type="SUPFAM" id="SSF51621">
    <property type="entry name" value="Phosphoenolpyruvate/pyruvate domain"/>
    <property type="match status" value="1"/>
</dbReference>
<evidence type="ECO:0000256" key="10">
    <source>
        <dbReference type="ARBA" id="ARBA00022840"/>
    </source>
</evidence>
<dbReference type="Pfam" id="PF00224">
    <property type="entry name" value="PK"/>
    <property type="match status" value="1"/>
</dbReference>
<dbReference type="InterPro" id="IPR011037">
    <property type="entry name" value="Pyrv_Knase-like_insert_dom_sf"/>
</dbReference>
<dbReference type="UniPathway" id="UPA00109">
    <property type="reaction ID" value="UER00188"/>
</dbReference>
<feature type="domain" description="Pyruvate kinase barrel" evidence="15">
    <location>
        <begin position="2"/>
        <end position="327"/>
    </location>
</feature>
<dbReference type="AlphaFoldDB" id="A0A174EWQ6"/>
<dbReference type="Gene3D" id="2.40.33.10">
    <property type="entry name" value="PK beta-barrel domain-like"/>
    <property type="match status" value="1"/>
</dbReference>
<evidence type="ECO:0000256" key="4">
    <source>
        <dbReference type="ARBA" id="ARBA00012142"/>
    </source>
</evidence>
<proteinExistence type="inferred from homology"/>
<accession>A0A174EWQ6</accession>
<dbReference type="InterPro" id="IPR015813">
    <property type="entry name" value="Pyrv/PenolPyrv_kinase-like_dom"/>
</dbReference>
<dbReference type="RefSeq" id="WP_055276998.1">
    <property type="nucleotide sequence ID" value="NZ_CYZV01000024.1"/>
</dbReference>
<gene>
    <name evidence="16" type="primary">pyk_3</name>
    <name evidence="16" type="ORF">ERS852470_02278</name>
</gene>
<evidence type="ECO:0000256" key="7">
    <source>
        <dbReference type="ARBA" id="ARBA00022723"/>
    </source>
</evidence>
<keyword evidence="10" id="KW-0067">ATP-binding</keyword>
<keyword evidence="6 14" id="KW-0808">Transferase</keyword>
<comment type="catalytic activity">
    <reaction evidence="14">
        <text>pyruvate + ATP = phosphoenolpyruvate + ADP + H(+)</text>
        <dbReference type="Rhea" id="RHEA:18157"/>
        <dbReference type="ChEBI" id="CHEBI:15361"/>
        <dbReference type="ChEBI" id="CHEBI:15378"/>
        <dbReference type="ChEBI" id="CHEBI:30616"/>
        <dbReference type="ChEBI" id="CHEBI:58702"/>
        <dbReference type="ChEBI" id="CHEBI:456216"/>
        <dbReference type="EC" id="2.7.1.40"/>
    </reaction>
</comment>
<evidence type="ECO:0000256" key="9">
    <source>
        <dbReference type="ARBA" id="ARBA00022777"/>
    </source>
</evidence>
<evidence type="ECO:0000256" key="1">
    <source>
        <dbReference type="ARBA" id="ARBA00001958"/>
    </source>
</evidence>
<keyword evidence="9 14" id="KW-0418">Kinase</keyword>
<evidence type="ECO:0000313" key="17">
    <source>
        <dbReference type="Proteomes" id="UP000095558"/>
    </source>
</evidence>
<comment type="similarity">
    <text evidence="3 14">Belongs to the pyruvate kinase family.</text>
</comment>
<comment type="pathway">
    <text evidence="2 14">Carbohydrate degradation; glycolysis; pyruvate from D-glyceraldehyde 3-phosphate: step 5/5.</text>
</comment>
<dbReference type="GO" id="GO:0016301">
    <property type="term" value="F:kinase activity"/>
    <property type="evidence" value="ECO:0007669"/>
    <property type="project" value="UniProtKB-KW"/>
</dbReference>
<dbReference type="EMBL" id="CYZV01000024">
    <property type="protein sequence ID" value="CUO41747.1"/>
    <property type="molecule type" value="Genomic_DNA"/>
</dbReference>
<evidence type="ECO:0000256" key="8">
    <source>
        <dbReference type="ARBA" id="ARBA00022741"/>
    </source>
</evidence>
<evidence type="ECO:0000256" key="13">
    <source>
        <dbReference type="ARBA" id="ARBA00023317"/>
    </source>
</evidence>
<keyword evidence="8" id="KW-0547">Nucleotide-binding</keyword>
<dbReference type="GO" id="GO:0004743">
    <property type="term" value="F:pyruvate kinase activity"/>
    <property type="evidence" value="ECO:0007669"/>
    <property type="project" value="UniProtKB-EC"/>
</dbReference>
<dbReference type="Proteomes" id="UP000095558">
    <property type="component" value="Unassembled WGS sequence"/>
</dbReference>
<protein>
    <recommendedName>
        <fullName evidence="5 14">Pyruvate kinase</fullName>
        <ecNumber evidence="4 14">2.7.1.40</ecNumber>
    </recommendedName>
</protein>
<name>A0A174EWQ6_9CLOT</name>
<reference evidence="16 17" key="1">
    <citation type="submission" date="2015-09" db="EMBL/GenBank/DDBJ databases">
        <authorList>
            <consortium name="Pathogen Informatics"/>
        </authorList>
    </citation>
    <scope>NUCLEOTIDE SEQUENCE [LARGE SCALE GENOMIC DNA]</scope>
    <source>
        <strain evidence="16 17">2789STDY5834855</strain>
    </source>
</reference>
<dbReference type="InterPro" id="IPR015806">
    <property type="entry name" value="Pyrv_Knase_insert_dom_sf"/>
</dbReference>
<dbReference type="GO" id="GO:0030955">
    <property type="term" value="F:potassium ion binding"/>
    <property type="evidence" value="ECO:0007669"/>
    <property type="project" value="InterPro"/>
</dbReference>
<evidence type="ECO:0000259" key="15">
    <source>
        <dbReference type="Pfam" id="PF00224"/>
    </source>
</evidence>
<evidence type="ECO:0000256" key="2">
    <source>
        <dbReference type="ARBA" id="ARBA00004997"/>
    </source>
</evidence>
<evidence type="ECO:0000256" key="5">
    <source>
        <dbReference type="ARBA" id="ARBA00018587"/>
    </source>
</evidence>
<dbReference type="OrthoDB" id="2031270at2"/>
<dbReference type="PRINTS" id="PR01050">
    <property type="entry name" value="PYRUVTKNASE"/>
</dbReference>
<dbReference type="SUPFAM" id="SSF50800">
    <property type="entry name" value="PK beta-barrel domain-like"/>
    <property type="match status" value="1"/>
</dbReference>
<dbReference type="GO" id="GO:0005524">
    <property type="term" value="F:ATP binding"/>
    <property type="evidence" value="ECO:0007669"/>
    <property type="project" value="UniProtKB-KW"/>
</dbReference>
<dbReference type="InterPro" id="IPR015793">
    <property type="entry name" value="Pyrv_Knase_brl"/>
</dbReference>
<evidence type="ECO:0000313" key="16">
    <source>
        <dbReference type="EMBL" id="CUO41747.1"/>
    </source>
</evidence>
<evidence type="ECO:0000256" key="12">
    <source>
        <dbReference type="ARBA" id="ARBA00023152"/>
    </source>
</evidence>
<evidence type="ECO:0000256" key="3">
    <source>
        <dbReference type="ARBA" id="ARBA00008663"/>
    </source>
</evidence>